<dbReference type="SMART" id="SM00471">
    <property type="entry name" value="HDc"/>
    <property type="match status" value="1"/>
</dbReference>
<dbReference type="SUPFAM" id="SSF55073">
    <property type="entry name" value="Nucleotide cyclase"/>
    <property type="match status" value="1"/>
</dbReference>
<proteinExistence type="predicted"/>
<dbReference type="InterPro" id="IPR000700">
    <property type="entry name" value="PAS-assoc_C"/>
</dbReference>
<dbReference type="Gene3D" id="1.10.3210.10">
    <property type="entry name" value="Hypothetical protein af1432"/>
    <property type="match status" value="1"/>
</dbReference>
<dbReference type="InterPro" id="IPR043128">
    <property type="entry name" value="Rev_trsase/Diguanyl_cyclase"/>
</dbReference>
<dbReference type="Gene3D" id="3.30.70.270">
    <property type="match status" value="1"/>
</dbReference>
<dbReference type="Pfam" id="PF08448">
    <property type="entry name" value="PAS_4"/>
    <property type="match status" value="1"/>
</dbReference>
<dbReference type="AlphaFoldDB" id="A0A1I0YYT4"/>
<gene>
    <name evidence="4" type="ORF">SAMN04488528_101643</name>
</gene>
<dbReference type="SMART" id="SM00267">
    <property type="entry name" value="GGDEF"/>
    <property type="match status" value="1"/>
</dbReference>
<evidence type="ECO:0000259" key="2">
    <source>
        <dbReference type="PROSITE" id="PS50887"/>
    </source>
</evidence>
<dbReference type="GO" id="GO:0006355">
    <property type="term" value="P:regulation of DNA-templated transcription"/>
    <property type="evidence" value="ECO:0007669"/>
    <property type="project" value="InterPro"/>
</dbReference>
<dbReference type="InterPro" id="IPR037522">
    <property type="entry name" value="HD_GYP_dom"/>
</dbReference>
<evidence type="ECO:0000313" key="5">
    <source>
        <dbReference type="Proteomes" id="UP000198619"/>
    </source>
</evidence>
<dbReference type="PROSITE" id="PS50887">
    <property type="entry name" value="GGDEF"/>
    <property type="match status" value="1"/>
</dbReference>
<dbReference type="EMBL" id="FOKI01000016">
    <property type="protein sequence ID" value="SFB18589.1"/>
    <property type="molecule type" value="Genomic_DNA"/>
</dbReference>
<feature type="domain" description="PAC" evidence="1">
    <location>
        <begin position="198"/>
        <end position="250"/>
    </location>
</feature>
<organism evidence="4 5">
    <name type="scientific">Clostridium frigidicarnis</name>
    <dbReference type="NCBI Taxonomy" id="84698"/>
    <lineage>
        <taxon>Bacteria</taxon>
        <taxon>Bacillati</taxon>
        <taxon>Bacillota</taxon>
        <taxon>Clostridia</taxon>
        <taxon>Eubacteriales</taxon>
        <taxon>Clostridiaceae</taxon>
        <taxon>Clostridium</taxon>
    </lineage>
</organism>
<dbReference type="OrthoDB" id="9804747at2"/>
<dbReference type="SUPFAM" id="SSF55785">
    <property type="entry name" value="PYP-like sensor domain (PAS domain)"/>
    <property type="match status" value="2"/>
</dbReference>
<accession>A0A1I0YYT4</accession>
<dbReference type="PROSITE" id="PS51832">
    <property type="entry name" value="HD_GYP"/>
    <property type="match status" value="1"/>
</dbReference>
<dbReference type="InterPro" id="IPR000160">
    <property type="entry name" value="GGDEF_dom"/>
</dbReference>
<dbReference type="InterPro" id="IPR000014">
    <property type="entry name" value="PAS"/>
</dbReference>
<dbReference type="PANTHER" id="PTHR45228">
    <property type="entry name" value="CYCLIC DI-GMP PHOSPHODIESTERASE TM_0186-RELATED"/>
    <property type="match status" value="1"/>
</dbReference>
<dbReference type="SUPFAM" id="SSF109604">
    <property type="entry name" value="HD-domain/PDEase-like"/>
    <property type="match status" value="1"/>
</dbReference>
<dbReference type="Gene3D" id="3.30.450.20">
    <property type="entry name" value="PAS domain"/>
    <property type="match status" value="2"/>
</dbReference>
<dbReference type="PROSITE" id="PS50113">
    <property type="entry name" value="PAC"/>
    <property type="match status" value="1"/>
</dbReference>
<dbReference type="InterPro" id="IPR029787">
    <property type="entry name" value="Nucleotide_cyclase"/>
</dbReference>
<sequence length="585" mass="68039">MKNDICKFIMRNMPFPMWIEDLEETIIGVNEAYAIIHNKNIDYFTSRKYNEVYDKDKYVKHRKLINEVIATKSLRRFEVVNEYICSECYVMPYFDDYDNILGIFGVFVDIRESKGKQKELENQKNILRTIIDTLPDFIFFKDRDSKYVGYNKKWDDYYKNKGFNNMIGKTDLEIGLPKELALSFIKKDREIMKTKKSQFIETIITTEKGEKRTEESIKVPVINEDGDVWGIVGVARDVTERKKIEDKLRTLSYKDVLTGLNNRTYFEEKIKDINQEKFLPIGVIMGDVNGLKVVNDTFGHLEGDRLLKTISQIIKDVSGNSSYVFRWGGDEFVILIQNYDEDGCEKIIEDILNKCDNYNFDLIQLSISLGASIKRTMDEDIYSNLKEAEEKVYRQKLLREKSVRSSVVFSLQQSLEEKNMETEQHTLRLLNYAKIIGKKLGMTIAELDELELVTKLHDIGKIGISEDILLKPSKLTKKEFDIMKTHTEKGYRILQSSSELAHVARGVLTHHERWDGKGYPLGLKDKEIPLVARIVSVVDSFDAMTNDRVYSKAKTKKEALEELRRCSGSQFDPEIVDIFIKMIQK</sequence>
<protein>
    <submittedName>
        <fullName evidence="4">PAS domain S-box-containing protein/diguanylate cyclase (GGDEF) domain-containing protein</fullName>
    </submittedName>
</protein>
<dbReference type="Pfam" id="PF00989">
    <property type="entry name" value="PAS"/>
    <property type="match status" value="1"/>
</dbReference>
<dbReference type="InterPro" id="IPR052020">
    <property type="entry name" value="Cyclic_di-GMP/3'3'-cGAMP_PDE"/>
</dbReference>
<dbReference type="NCBIfam" id="TIGR00229">
    <property type="entry name" value="sensory_box"/>
    <property type="match status" value="1"/>
</dbReference>
<dbReference type="Pfam" id="PF00990">
    <property type="entry name" value="GGDEF"/>
    <property type="match status" value="1"/>
</dbReference>
<evidence type="ECO:0000259" key="1">
    <source>
        <dbReference type="PROSITE" id="PS50113"/>
    </source>
</evidence>
<keyword evidence="5" id="KW-1185">Reference proteome</keyword>
<reference evidence="4 5" key="1">
    <citation type="submission" date="2016-10" db="EMBL/GenBank/DDBJ databases">
        <authorList>
            <person name="de Groot N.N."/>
        </authorList>
    </citation>
    <scope>NUCLEOTIDE SEQUENCE [LARGE SCALE GENOMIC DNA]</scope>
    <source>
        <strain evidence="4 5">DSM 12271</strain>
    </source>
</reference>
<feature type="domain" description="HD-GYP" evidence="3">
    <location>
        <begin position="400"/>
        <end position="585"/>
    </location>
</feature>
<dbReference type="CDD" id="cd00077">
    <property type="entry name" value="HDc"/>
    <property type="match status" value="1"/>
</dbReference>
<dbReference type="InterPro" id="IPR013767">
    <property type="entry name" value="PAS_fold"/>
</dbReference>
<feature type="domain" description="GGDEF" evidence="2">
    <location>
        <begin position="279"/>
        <end position="411"/>
    </location>
</feature>
<dbReference type="PANTHER" id="PTHR45228:SF1">
    <property type="entry name" value="CYCLIC DI-GMP PHOSPHODIESTERASE TM_0186"/>
    <property type="match status" value="1"/>
</dbReference>
<evidence type="ECO:0000259" key="3">
    <source>
        <dbReference type="PROSITE" id="PS51832"/>
    </source>
</evidence>
<dbReference type="InterPro" id="IPR003607">
    <property type="entry name" value="HD/PDEase_dom"/>
</dbReference>
<dbReference type="Pfam" id="PF13487">
    <property type="entry name" value="HD_5"/>
    <property type="match status" value="1"/>
</dbReference>
<dbReference type="NCBIfam" id="TIGR00254">
    <property type="entry name" value="GGDEF"/>
    <property type="match status" value="1"/>
</dbReference>
<dbReference type="STRING" id="84698.SAMN04488528_101643"/>
<dbReference type="RefSeq" id="WP_090041441.1">
    <property type="nucleotide sequence ID" value="NZ_FOKI01000016.1"/>
</dbReference>
<evidence type="ECO:0000313" key="4">
    <source>
        <dbReference type="EMBL" id="SFB18589.1"/>
    </source>
</evidence>
<dbReference type="InterPro" id="IPR035965">
    <property type="entry name" value="PAS-like_dom_sf"/>
</dbReference>
<dbReference type="InterPro" id="IPR013656">
    <property type="entry name" value="PAS_4"/>
</dbReference>
<dbReference type="Proteomes" id="UP000198619">
    <property type="component" value="Unassembled WGS sequence"/>
</dbReference>
<name>A0A1I0YYT4_9CLOT</name>
<dbReference type="CDD" id="cd01949">
    <property type="entry name" value="GGDEF"/>
    <property type="match status" value="1"/>
</dbReference>